<protein>
    <submittedName>
        <fullName evidence="1">Uncharacterized protein</fullName>
    </submittedName>
</protein>
<accession>A0A7J6XCG6</accession>
<evidence type="ECO:0000313" key="2">
    <source>
        <dbReference type="Proteomes" id="UP000554482"/>
    </source>
</evidence>
<evidence type="ECO:0000313" key="1">
    <source>
        <dbReference type="EMBL" id="KAF5207424.1"/>
    </source>
</evidence>
<sequence length="68" mass="7570">MVGGIEDLHVNGRAPKCKIRIRFLDALSTPKDEHKRVVERVESECGHPTLLTFGTNIHLSAITLSYPT</sequence>
<dbReference type="AlphaFoldDB" id="A0A7J6XCG6"/>
<name>A0A7J6XCG6_THATH</name>
<reference evidence="1 2" key="1">
    <citation type="submission" date="2020-06" db="EMBL/GenBank/DDBJ databases">
        <title>Transcriptomic and genomic resources for Thalictrum thalictroides and T. hernandezii: Facilitating candidate gene discovery in an emerging model plant lineage.</title>
        <authorList>
            <person name="Arias T."/>
            <person name="Riano-Pachon D.M."/>
            <person name="Di Stilio V.S."/>
        </authorList>
    </citation>
    <scope>NUCLEOTIDE SEQUENCE [LARGE SCALE GENOMIC DNA]</scope>
    <source>
        <strain evidence="2">cv. WT478/WT964</strain>
        <tissue evidence="1">Leaves</tissue>
    </source>
</reference>
<dbReference type="Proteomes" id="UP000554482">
    <property type="component" value="Unassembled WGS sequence"/>
</dbReference>
<organism evidence="1 2">
    <name type="scientific">Thalictrum thalictroides</name>
    <name type="common">Rue-anemone</name>
    <name type="synonym">Anemone thalictroides</name>
    <dbReference type="NCBI Taxonomy" id="46969"/>
    <lineage>
        <taxon>Eukaryota</taxon>
        <taxon>Viridiplantae</taxon>
        <taxon>Streptophyta</taxon>
        <taxon>Embryophyta</taxon>
        <taxon>Tracheophyta</taxon>
        <taxon>Spermatophyta</taxon>
        <taxon>Magnoliopsida</taxon>
        <taxon>Ranunculales</taxon>
        <taxon>Ranunculaceae</taxon>
        <taxon>Thalictroideae</taxon>
        <taxon>Thalictrum</taxon>
    </lineage>
</organism>
<proteinExistence type="predicted"/>
<keyword evidence="2" id="KW-1185">Reference proteome</keyword>
<gene>
    <name evidence="1" type="ORF">FRX31_002986</name>
</gene>
<comment type="caution">
    <text evidence="1">The sequence shown here is derived from an EMBL/GenBank/DDBJ whole genome shotgun (WGS) entry which is preliminary data.</text>
</comment>
<dbReference type="EMBL" id="JABWDY010001436">
    <property type="protein sequence ID" value="KAF5207424.1"/>
    <property type="molecule type" value="Genomic_DNA"/>
</dbReference>